<keyword evidence="1" id="KW-0472">Membrane</keyword>
<feature type="transmembrane region" description="Helical" evidence="1">
    <location>
        <begin position="12"/>
        <end position="36"/>
    </location>
</feature>
<keyword evidence="3" id="KW-1185">Reference proteome</keyword>
<dbReference type="EMBL" id="JAUJEA010000001">
    <property type="protein sequence ID" value="MDN5200836.1"/>
    <property type="molecule type" value="Genomic_DNA"/>
</dbReference>
<feature type="transmembrane region" description="Helical" evidence="1">
    <location>
        <begin position="139"/>
        <end position="162"/>
    </location>
</feature>
<dbReference type="Pfam" id="PF13858">
    <property type="entry name" value="DUF4199"/>
    <property type="match status" value="1"/>
</dbReference>
<dbReference type="InterPro" id="IPR025250">
    <property type="entry name" value="DUF4199"/>
</dbReference>
<evidence type="ECO:0000313" key="3">
    <source>
        <dbReference type="Proteomes" id="UP001172082"/>
    </source>
</evidence>
<accession>A0ABT8KJF7</accession>
<proteinExistence type="predicted"/>
<reference evidence="2" key="1">
    <citation type="submission" date="2023-06" db="EMBL/GenBank/DDBJ databases">
        <title>Genomic of Parafulvivirga corallium.</title>
        <authorList>
            <person name="Wang G."/>
        </authorList>
    </citation>
    <scope>NUCLEOTIDE SEQUENCE</scope>
    <source>
        <strain evidence="2">BMA10</strain>
    </source>
</reference>
<keyword evidence="1" id="KW-0812">Transmembrane</keyword>
<comment type="caution">
    <text evidence="2">The sequence shown here is derived from an EMBL/GenBank/DDBJ whole genome shotgun (WGS) entry which is preliminary data.</text>
</comment>
<feature type="transmembrane region" description="Helical" evidence="1">
    <location>
        <begin position="42"/>
        <end position="59"/>
    </location>
</feature>
<feature type="transmembrane region" description="Helical" evidence="1">
    <location>
        <begin position="71"/>
        <end position="95"/>
    </location>
</feature>
<protein>
    <submittedName>
        <fullName evidence="2">DUF4199 domain-containing protein</fullName>
    </submittedName>
</protein>
<keyword evidence="1" id="KW-1133">Transmembrane helix</keyword>
<evidence type="ECO:0000313" key="2">
    <source>
        <dbReference type="EMBL" id="MDN5200836.1"/>
    </source>
</evidence>
<gene>
    <name evidence="2" type="ORF">QQ008_05675</name>
</gene>
<dbReference type="RefSeq" id="WP_346750855.1">
    <property type="nucleotide sequence ID" value="NZ_JAUJEA010000001.1"/>
</dbReference>
<dbReference type="Proteomes" id="UP001172082">
    <property type="component" value="Unassembled WGS sequence"/>
</dbReference>
<name>A0ABT8KJF7_9BACT</name>
<sequence>MEQQPTVGKIGFRYGLILSLISIAYFIILNVVGLIANNAFGWLGYIFTIILIVMAHKAFKDQGDGFMSYGQGLGIGTLLSVVSGVISSVFTLIYIKFIDDSMLQAIRDKTIEQLESQGMSDSEIETALEFSSAFTSPTAIAIFGILGALIGGFILSLIISAITKNNNPELEA</sequence>
<organism evidence="2 3">
    <name type="scientific">Splendidivirga corallicola</name>
    <dbReference type="NCBI Taxonomy" id="3051826"/>
    <lineage>
        <taxon>Bacteria</taxon>
        <taxon>Pseudomonadati</taxon>
        <taxon>Bacteroidota</taxon>
        <taxon>Cytophagia</taxon>
        <taxon>Cytophagales</taxon>
        <taxon>Splendidivirgaceae</taxon>
        <taxon>Splendidivirga</taxon>
    </lineage>
</organism>
<evidence type="ECO:0000256" key="1">
    <source>
        <dbReference type="SAM" id="Phobius"/>
    </source>
</evidence>